<sequence>MAKRFRLNLSRKERRNLLLGLAFISPWIFGFLAFMVYPIYVSLRLSFSRYSGFGEPIWIGLENYRTLLGDGLFWQSLYNTLYYTALAVPMGVVASMIIALAMNQPVREVSIYRTILYLPSVLPIFALAFIFVWLMNPRYGLLNFILVQLGLPSINWLGDPAWAKFSIVLLAQLGAGQVALIYLAGLRAIPRDLYDAAKLDGAGVWRQFWHITLPLMTPVILYSVILGLTLGLQVFVQAYIMTEGGPNNSTLFYVYYLYQNGFQYSQMGYASAMAWVLFVISLILAMLVFRWSRRWVHYELS</sequence>
<organism evidence="9 10">
    <name type="scientific">Rubrobacter taiwanensis</name>
    <dbReference type="NCBI Taxonomy" id="185139"/>
    <lineage>
        <taxon>Bacteria</taxon>
        <taxon>Bacillati</taxon>
        <taxon>Actinomycetota</taxon>
        <taxon>Rubrobacteria</taxon>
        <taxon>Rubrobacterales</taxon>
        <taxon>Rubrobacteraceae</taxon>
        <taxon>Rubrobacter</taxon>
    </lineage>
</organism>
<protein>
    <submittedName>
        <fullName evidence="9">Sugar ABC transporter permease</fullName>
    </submittedName>
</protein>
<keyword evidence="2 7" id="KW-0813">Transport</keyword>
<dbReference type="SUPFAM" id="SSF160964">
    <property type="entry name" value="MalF N-terminal region-like"/>
    <property type="match status" value="1"/>
</dbReference>
<dbReference type="GO" id="GO:0055085">
    <property type="term" value="P:transmembrane transport"/>
    <property type="evidence" value="ECO:0007669"/>
    <property type="project" value="InterPro"/>
</dbReference>
<name>A0A4R1BI99_9ACTN</name>
<evidence type="ECO:0000256" key="2">
    <source>
        <dbReference type="ARBA" id="ARBA00022448"/>
    </source>
</evidence>
<dbReference type="InterPro" id="IPR000515">
    <property type="entry name" value="MetI-like"/>
</dbReference>
<dbReference type="InterPro" id="IPR051393">
    <property type="entry name" value="ABC_transporter_permease"/>
</dbReference>
<reference evidence="9 10" key="1">
    <citation type="submission" date="2019-03" db="EMBL/GenBank/DDBJ databases">
        <title>Whole genome sequence of a novel Rubrobacter taiwanensis strain, isolated from Yellowstone National Park.</title>
        <authorList>
            <person name="Freed S."/>
            <person name="Ramaley R.F."/>
            <person name="Kyndt J.A."/>
        </authorList>
    </citation>
    <scope>NUCLEOTIDE SEQUENCE [LARGE SCALE GENOMIC DNA]</scope>
    <source>
        <strain evidence="9 10">Yellowstone</strain>
    </source>
</reference>
<keyword evidence="3" id="KW-1003">Cell membrane</keyword>
<dbReference type="CDD" id="cd06261">
    <property type="entry name" value="TM_PBP2"/>
    <property type="match status" value="1"/>
</dbReference>
<feature type="transmembrane region" description="Helical" evidence="7">
    <location>
        <begin position="161"/>
        <end position="184"/>
    </location>
</feature>
<dbReference type="AlphaFoldDB" id="A0A4R1BI99"/>
<gene>
    <name evidence="9" type="ORF">E0L93_09345</name>
</gene>
<comment type="subcellular location">
    <subcellularLocation>
        <location evidence="1 7">Cell membrane</location>
        <topology evidence="1 7">Multi-pass membrane protein</topology>
    </subcellularLocation>
</comment>
<feature type="domain" description="ABC transmembrane type-1" evidence="8">
    <location>
        <begin position="77"/>
        <end position="288"/>
    </location>
</feature>
<dbReference type="Pfam" id="PF00528">
    <property type="entry name" value="BPD_transp_1"/>
    <property type="match status" value="1"/>
</dbReference>
<dbReference type="Proteomes" id="UP000295244">
    <property type="component" value="Unassembled WGS sequence"/>
</dbReference>
<feature type="transmembrane region" description="Helical" evidence="7">
    <location>
        <begin position="21"/>
        <end position="40"/>
    </location>
</feature>
<dbReference type="OrthoDB" id="4053402at2"/>
<feature type="transmembrane region" description="Helical" evidence="7">
    <location>
        <begin position="267"/>
        <end position="289"/>
    </location>
</feature>
<dbReference type="InterPro" id="IPR035906">
    <property type="entry name" value="MetI-like_sf"/>
</dbReference>
<evidence type="ECO:0000256" key="6">
    <source>
        <dbReference type="ARBA" id="ARBA00023136"/>
    </source>
</evidence>
<accession>A0A4R1BI99</accession>
<evidence type="ECO:0000313" key="10">
    <source>
        <dbReference type="Proteomes" id="UP000295244"/>
    </source>
</evidence>
<dbReference type="PROSITE" id="PS50928">
    <property type="entry name" value="ABC_TM1"/>
    <property type="match status" value="1"/>
</dbReference>
<dbReference type="GO" id="GO:0005886">
    <property type="term" value="C:plasma membrane"/>
    <property type="evidence" value="ECO:0007669"/>
    <property type="project" value="UniProtKB-SubCell"/>
</dbReference>
<comment type="caution">
    <text evidence="9">The sequence shown here is derived from an EMBL/GenBank/DDBJ whole genome shotgun (WGS) entry which is preliminary data.</text>
</comment>
<evidence type="ECO:0000313" key="9">
    <source>
        <dbReference type="EMBL" id="TCJ16989.1"/>
    </source>
</evidence>
<evidence type="ECO:0000256" key="1">
    <source>
        <dbReference type="ARBA" id="ARBA00004651"/>
    </source>
</evidence>
<evidence type="ECO:0000256" key="7">
    <source>
        <dbReference type="RuleBase" id="RU363032"/>
    </source>
</evidence>
<dbReference type="SUPFAM" id="SSF161098">
    <property type="entry name" value="MetI-like"/>
    <property type="match status" value="1"/>
</dbReference>
<evidence type="ECO:0000259" key="8">
    <source>
        <dbReference type="PROSITE" id="PS50928"/>
    </source>
</evidence>
<dbReference type="Gene3D" id="1.10.3720.10">
    <property type="entry name" value="MetI-like"/>
    <property type="match status" value="1"/>
</dbReference>
<evidence type="ECO:0000256" key="4">
    <source>
        <dbReference type="ARBA" id="ARBA00022692"/>
    </source>
</evidence>
<dbReference type="PANTHER" id="PTHR30193:SF1">
    <property type="entry name" value="ABC TRANSPORTER PERMEASE PROTEIN YESP-RELATED"/>
    <property type="match status" value="1"/>
</dbReference>
<feature type="transmembrane region" description="Helical" evidence="7">
    <location>
        <begin position="81"/>
        <end position="102"/>
    </location>
</feature>
<evidence type="ECO:0000256" key="3">
    <source>
        <dbReference type="ARBA" id="ARBA00022475"/>
    </source>
</evidence>
<keyword evidence="10" id="KW-1185">Reference proteome</keyword>
<dbReference type="PANTHER" id="PTHR30193">
    <property type="entry name" value="ABC TRANSPORTER PERMEASE PROTEIN"/>
    <property type="match status" value="1"/>
</dbReference>
<keyword evidence="4 7" id="KW-0812">Transmembrane</keyword>
<evidence type="ECO:0000256" key="5">
    <source>
        <dbReference type="ARBA" id="ARBA00022989"/>
    </source>
</evidence>
<dbReference type="EMBL" id="SKBU01000015">
    <property type="protein sequence ID" value="TCJ16989.1"/>
    <property type="molecule type" value="Genomic_DNA"/>
</dbReference>
<comment type="similarity">
    <text evidence="7">Belongs to the binding-protein-dependent transport system permease family.</text>
</comment>
<feature type="transmembrane region" description="Helical" evidence="7">
    <location>
        <begin position="219"/>
        <end position="240"/>
    </location>
</feature>
<feature type="transmembrane region" description="Helical" evidence="7">
    <location>
        <begin position="114"/>
        <end position="134"/>
    </location>
</feature>
<keyword evidence="5 7" id="KW-1133">Transmembrane helix</keyword>
<keyword evidence="6 7" id="KW-0472">Membrane</keyword>
<proteinExistence type="inferred from homology"/>